<dbReference type="EMBL" id="BAABDJ010000007">
    <property type="protein sequence ID" value="GAA4003227.1"/>
    <property type="molecule type" value="Genomic_DNA"/>
</dbReference>
<sequence>MDNLTSTLLTALLNATVMGAIVTALVNLLFKARFERIATDIKSQSEQIGLIYRSQYTWREQSLSELLGPINILLSRTEKAFKRLGPHNTFVEARILKESNEKIRDLLLQKSHLTPASLSGDALALIEHFDRYLEEFEKLRGGQAPAAEAPFVFVGPAGFPFPRQAADNFQAEYQSMWQQVYGHRG</sequence>
<keyword evidence="3" id="KW-1185">Reference proteome</keyword>
<gene>
    <name evidence="2" type="ORF">GCM10022408_13440</name>
</gene>
<accession>A0ABP7RWD6</accession>
<dbReference type="RefSeq" id="WP_345071852.1">
    <property type="nucleotide sequence ID" value="NZ_BAABDJ010000007.1"/>
</dbReference>
<protein>
    <recommendedName>
        <fullName evidence="4">LemA family protein</fullName>
    </recommendedName>
</protein>
<keyword evidence="1" id="KW-1133">Transmembrane helix</keyword>
<organism evidence="2 3">
    <name type="scientific">Hymenobacter fastidiosus</name>
    <dbReference type="NCBI Taxonomy" id="486264"/>
    <lineage>
        <taxon>Bacteria</taxon>
        <taxon>Pseudomonadati</taxon>
        <taxon>Bacteroidota</taxon>
        <taxon>Cytophagia</taxon>
        <taxon>Cytophagales</taxon>
        <taxon>Hymenobacteraceae</taxon>
        <taxon>Hymenobacter</taxon>
    </lineage>
</organism>
<evidence type="ECO:0000313" key="2">
    <source>
        <dbReference type="EMBL" id="GAA4003227.1"/>
    </source>
</evidence>
<reference evidence="3" key="1">
    <citation type="journal article" date="2019" name="Int. J. Syst. Evol. Microbiol.">
        <title>The Global Catalogue of Microorganisms (GCM) 10K type strain sequencing project: providing services to taxonomists for standard genome sequencing and annotation.</title>
        <authorList>
            <consortium name="The Broad Institute Genomics Platform"/>
            <consortium name="The Broad Institute Genome Sequencing Center for Infectious Disease"/>
            <person name="Wu L."/>
            <person name="Ma J."/>
        </authorList>
    </citation>
    <scope>NUCLEOTIDE SEQUENCE [LARGE SCALE GENOMIC DNA]</scope>
    <source>
        <strain evidence="3">JCM 17224</strain>
    </source>
</reference>
<evidence type="ECO:0000256" key="1">
    <source>
        <dbReference type="SAM" id="Phobius"/>
    </source>
</evidence>
<evidence type="ECO:0008006" key="4">
    <source>
        <dbReference type="Google" id="ProtNLM"/>
    </source>
</evidence>
<keyword evidence="1" id="KW-0812">Transmembrane</keyword>
<dbReference type="Proteomes" id="UP001500567">
    <property type="component" value="Unassembled WGS sequence"/>
</dbReference>
<comment type="caution">
    <text evidence="2">The sequence shown here is derived from an EMBL/GenBank/DDBJ whole genome shotgun (WGS) entry which is preliminary data.</text>
</comment>
<proteinExistence type="predicted"/>
<feature type="transmembrane region" description="Helical" evidence="1">
    <location>
        <begin position="6"/>
        <end position="30"/>
    </location>
</feature>
<name>A0ABP7RWD6_9BACT</name>
<keyword evidence="1" id="KW-0472">Membrane</keyword>
<evidence type="ECO:0000313" key="3">
    <source>
        <dbReference type="Proteomes" id="UP001500567"/>
    </source>
</evidence>